<evidence type="ECO:0000256" key="2">
    <source>
        <dbReference type="ARBA" id="ARBA00022475"/>
    </source>
</evidence>
<dbReference type="AlphaFoldDB" id="A0A2P8CX14"/>
<feature type="transmembrane region" description="Helical" evidence="6">
    <location>
        <begin position="48"/>
        <end position="66"/>
    </location>
</feature>
<feature type="transmembrane region" description="Helical" evidence="6">
    <location>
        <begin position="196"/>
        <end position="221"/>
    </location>
</feature>
<keyword evidence="3 6" id="KW-0812">Transmembrane</keyword>
<keyword evidence="5 6" id="KW-0472">Membrane</keyword>
<feature type="transmembrane region" description="Helical" evidence="6">
    <location>
        <begin position="441"/>
        <end position="459"/>
    </location>
</feature>
<evidence type="ECO:0000256" key="6">
    <source>
        <dbReference type="SAM" id="Phobius"/>
    </source>
</evidence>
<dbReference type="EMBL" id="PYGD01000011">
    <property type="protein sequence ID" value="PSK89466.1"/>
    <property type="molecule type" value="Genomic_DNA"/>
</dbReference>
<dbReference type="GO" id="GO:0005886">
    <property type="term" value="C:plasma membrane"/>
    <property type="evidence" value="ECO:0007669"/>
    <property type="project" value="UniProtKB-SubCell"/>
</dbReference>
<feature type="transmembrane region" description="Helical" evidence="6">
    <location>
        <begin position="233"/>
        <end position="253"/>
    </location>
</feature>
<keyword evidence="2" id="KW-1003">Cell membrane</keyword>
<dbReference type="InterPro" id="IPR050833">
    <property type="entry name" value="Poly_Biosynth_Transport"/>
</dbReference>
<reference evidence="7 8" key="1">
    <citation type="submission" date="2018-03" db="EMBL/GenBank/DDBJ databases">
        <title>Genomic Encyclopedia of Type Strains, Phase III (KMG-III): the genomes of soil and plant-associated and newly described type strains.</title>
        <authorList>
            <person name="Whitman W."/>
        </authorList>
    </citation>
    <scope>NUCLEOTIDE SEQUENCE [LARGE SCALE GENOMIC DNA]</scope>
    <source>
        <strain evidence="7 8">CGMCC 1.12700</strain>
    </source>
</reference>
<keyword evidence="8" id="KW-1185">Reference proteome</keyword>
<dbReference type="OrthoDB" id="9814608at2"/>
<dbReference type="PANTHER" id="PTHR30250:SF11">
    <property type="entry name" value="O-ANTIGEN TRANSPORTER-RELATED"/>
    <property type="match status" value="1"/>
</dbReference>
<keyword evidence="4 6" id="KW-1133">Transmembrane helix</keyword>
<feature type="transmembrane region" description="Helical" evidence="6">
    <location>
        <begin position="317"/>
        <end position="336"/>
    </location>
</feature>
<dbReference type="Pfam" id="PF01943">
    <property type="entry name" value="Polysacc_synt"/>
    <property type="match status" value="1"/>
</dbReference>
<proteinExistence type="predicted"/>
<feature type="transmembrane region" description="Helical" evidence="6">
    <location>
        <begin position="471"/>
        <end position="491"/>
    </location>
</feature>
<evidence type="ECO:0000313" key="8">
    <source>
        <dbReference type="Proteomes" id="UP000240572"/>
    </source>
</evidence>
<dbReference type="InterPro" id="IPR002797">
    <property type="entry name" value="Polysacc_synth"/>
</dbReference>
<protein>
    <submittedName>
        <fullName evidence="7">O-antigen/teichoic acid export membrane protein</fullName>
    </submittedName>
</protein>
<evidence type="ECO:0000256" key="4">
    <source>
        <dbReference type="ARBA" id="ARBA00022989"/>
    </source>
</evidence>
<name>A0A2P8CX14_9BACT</name>
<gene>
    <name evidence="7" type="ORF">B0I18_11120</name>
</gene>
<feature type="transmembrane region" description="Helical" evidence="6">
    <location>
        <begin position="87"/>
        <end position="110"/>
    </location>
</feature>
<feature type="transmembrane region" description="Helical" evidence="6">
    <location>
        <begin position="122"/>
        <end position="141"/>
    </location>
</feature>
<dbReference type="PANTHER" id="PTHR30250">
    <property type="entry name" value="PST FAMILY PREDICTED COLANIC ACID TRANSPORTER"/>
    <property type="match status" value="1"/>
</dbReference>
<evidence type="ECO:0000256" key="3">
    <source>
        <dbReference type="ARBA" id="ARBA00022692"/>
    </source>
</evidence>
<evidence type="ECO:0000313" key="7">
    <source>
        <dbReference type="EMBL" id="PSK89466.1"/>
    </source>
</evidence>
<feature type="transmembrane region" description="Helical" evidence="6">
    <location>
        <begin position="348"/>
        <end position="370"/>
    </location>
</feature>
<evidence type="ECO:0000256" key="1">
    <source>
        <dbReference type="ARBA" id="ARBA00004651"/>
    </source>
</evidence>
<sequence>MAAIKQLAGQTLWYGVSNIGAKFLNYLLTPLITYLLKDSSGVKEYGDYSLMYVWIAVLNIIFTYGFETGYFRFSNRENIDRKSLFQTTFGSMVISTVGLVFLFSLFRVPINNFLGLEGHPEYIVWALCLIGFDALSAIPFAKLRQENRPKKYAFIKIAGILVNIVAVVFFLVYLPQMALKSPGSWLANWHAGNNRVGFLLMANLLQTIFVFLMLFPEWKIFRFRMDLDLWKKIFAYSAPMIIIGLAGMINEVMDRQMLAKFLPMAPDEAKRLVGIYSANYKLAIFITLFIQAFKMAAEPFFFNQANDKNAPQTYARVMKWFVIVLALAFLSTALYLDILKYWISQAYHSGLGVVPILLFANICLGMYYNLSVWYKLTDRMNMGLYITLAGAIITLVGNYYFIPVYGIYASAWSTLICYLCMTVLAYFLGQKYFPVPYPVKKILAYLTVMLVFFFIKKGVDFATASLNTLPMLAIRVVAATVLMLLYLRLILKAEGKELKSMPFVGRFVKG</sequence>
<evidence type="ECO:0000256" key="5">
    <source>
        <dbReference type="ARBA" id="ARBA00023136"/>
    </source>
</evidence>
<dbReference type="Proteomes" id="UP000240572">
    <property type="component" value="Unassembled WGS sequence"/>
</dbReference>
<feature type="transmembrane region" description="Helical" evidence="6">
    <location>
        <begin position="382"/>
        <end position="401"/>
    </location>
</feature>
<dbReference type="RefSeq" id="WP_106524719.1">
    <property type="nucleotide sequence ID" value="NZ_PYGD01000011.1"/>
</dbReference>
<feature type="transmembrane region" description="Helical" evidence="6">
    <location>
        <begin position="407"/>
        <end position="429"/>
    </location>
</feature>
<comment type="subcellular location">
    <subcellularLocation>
        <location evidence="1">Cell membrane</location>
        <topology evidence="1">Multi-pass membrane protein</topology>
    </subcellularLocation>
</comment>
<accession>A0A2P8CX14</accession>
<feature type="transmembrane region" description="Helical" evidence="6">
    <location>
        <begin position="12"/>
        <end position="36"/>
    </location>
</feature>
<comment type="caution">
    <text evidence="7">The sequence shown here is derived from an EMBL/GenBank/DDBJ whole genome shotgun (WGS) entry which is preliminary data.</text>
</comment>
<organism evidence="7 8">
    <name type="scientific">Taibaiella chishuiensis</name>
    <dbReference type="NCBI Taxonomy" id="1434707"/>
    <lineage>
        <taxon>Bacteria</taxon>
        <taxon>Pseudomonadati</taxon>
        <taxon>Bacteroidota</taxon>
        <taxon>Chitinophagia</taxon>
        <taxon>Chitinophagales</taxon>
        <taxon>Chitinophagaceae</taxon>
        <taxon>Taibaiella</taxon>
    </lineage>
</organism>
<feature type="transmembrane region" description="Helical" evidence="6">
    <location>
        <begin position="273"/>
        <end position="296"/>
    </location>
</feature>
<feature type="transmembrane region" description="Helical" evidence="6">
    <location>
        <begin position="153"/>
        <end position="176"/>
    </location>
</feature>